<evidence type="ECO:0000256" key="1">
    <source>
        <dbReference type="SAM" id="MobiDB-lite"/>
    </source>
</evidence>
<feature type="region of interest" description="Disordered" evidence="1">
    <location>
        <begin position="1"/>
        <end position="45"/>
    </location>
</feature>
<dbReference type="GO" id="GO:0000166">
    <property type="term" value="F:nucleotide binding"/>
    <property type="evidence" value="ECO:0007669"/>
    <property type="project" value="InterPro"/>
</dbReference>
<feature type="domain" description="Gfo/Idh/MocA-like oxidoreductase N-terminal" evidence="2">
    <location>
        <begin position="46"/>
        <end position="152"/>
    </location>
</feature>
<dbReference type="Gene3D" id="3.40.50.720">
    <property type="entry name" value="NAD(P)-binding Rossmann-like Domain"/>
    <property type="match status" value="1"/>
</dbReference>
<dbReference type="AlphaFoldDB" id="A0A4Z0GCU4"/>
<dbReference type="InterPro" id="IPR051450">
    <property type="entry name" value="Gfo/Idh/MocA_Oxidoreductases"/>
</dbReference>
<sequence length="376" mass="41010">MGDRRHQGTGPLGRGHSAPLTSGPASSCGTPTRATRRRPETMSEPVRVGLVGVGIIARTHLEVLAERPEVRLDFTVDPHAGPPSFRGAVPPHYRDMTEALEAHQPDLIVIATPTDTHAHLAVAALTGSRARVLVEKPLVHDLDSLDRLRALEGTVDVRGRLFTAHHFAFSPEIRWAARQIAEQPQWGPVTSITSAFHDPYILRGEQAFASYGSSWMDSGVNQLSVLACFVEPTELASAQEWDDGASAWYVCRYRSRDRLGSARLRTSWLAGSSSKQTALHFADSDVELWIDHTAMTGFAAQEGTLLASHGDDGQTPRKVAHYRPLYESLLSDRPDPVLGFDVAARVTELHRAAPRPAGVAGRGGRVSPWPSRCGRR</sequence>
<proteinExistence type="predicted"/>
<dbReference type="EMBL" id="SRID01000375">
    <property type="protein sequence ID" value="TGA92960.1"/>
    <property type="molecule type" value="Genomic_DNA"/>
</dbReference>
<gene>
    <name evidence="3" type="ORF">E4099_27020</name>
</gene>
<name>A0A4Z0GCU4_9ACTN</name>
<dbReference type="Proteomes" id="UP000297948">
    <property type="component" value="Unassembled WGS sequence"/>
</dbReference>
<keyword evidence="4" id="KW-1185">Reference proteome</keyword>
<dbReference type="OrthoDB" id="3251785at2"/>
<accession>A0A4Z0GCU4</accession>
<evidence type="ECO:0000313" key="4">
    <source>
        <dbReference type="Proteomes" id="UP000297948"/>
    </source>
</evidence>
<dbReference type="PANTHER" id="PTHR43377:SF8">
    <property type="entry name" value="BLR3664 PROTEIN"/>
    <property type="match status" value="1"/>
</dbReference>
<dbReference type="PANTHER" id="PTHR43377">
    <property type="entry name" value="BILIVERDIN REDUCTASE A"/>
    <property type="match status" value="1"/>
</dbReference>
<dbReference type="SUPFAM" id="SSF51735">
    <property type="entry name" value="NAD(P)-binding Rossmann-fold domains"/>
    <property type="match status" value="1"/>
</dbReference>
<dbReference type="Gene3D" id="3.30.360.10">
    <property type="entry name" value="Dihydrodipicolinate Reductase, domain 2"/>
    <property type="match status" value="1"/>
</dbReference>
<comment type="caution">
    <text evidence="3">The sequence shown here is derived from an EMBL/GenBank/DDBJ whole genome shotgun (WGS) entry which is preliminary data.</text>
</comment>
<reference evidence="3 4" key="1">
    <citation type="submission" date="2019-03" db="EMBL/GenBank/DDBJ databases">
        <authorList>
            <person name="Gonzalez-Pimentel J.L."/>
        </authorList>
    </citation>
    <scope>NUCLEOTIDE SEQUENCE [LARGE SCALE GENOMIC DNA]</scope>
    <source>
        <strain evidence="3 4">JCM 31289</strain>
    </source>
</reference>
<feature type="region of interest" description="Disordered" evidence="1">
    <location>
        <begin position="355"/>
        <end position="376"/>
    </location>
</feature>
<protein>
    <submittedName>
        <fullName evidence="3">Gfo/Idh/MocA family oxidoreductase</fullName>
    </submittedName>
</protein>
<dbReference type="Pfam" id="PF01408">
    <property type="entry name" value="GFO_IDH_MocA"/>
    <property type="match status" value="1"/>
</dbReference>
<feature type="compositionally biased region" description="Polar residues" evidence="1">
    <location>
        <begin position="19"/>
        <end position="29"/>
    </location>
</feature>
<dbReference type="InterPro" id="IPR036291">
    <property type="entry name" value="NAD(P)-bd_dom_sf"/>
</dbReference>
<dbReference type="InterPro" id="IPR000683">
    <property type="entry name" value="Gfo/Idh/MocA-like_OxRdtase_N"/>
</dbReference>
<evidence type="ECO:0000259" key="2">
    <source>
        <dbReference type="Pfam" id="PF01408"/>
    </source>
</evidence>
<organism evidence="3 4">
    <name type="scientific">Streptomyces palmae</name>
    <dbReference type="NCBI Taxonomy" id="1701085"/>
    <lineage>
        <taxon>Bacteria</taxon>
        <taxon>Bacillati</taxon>
        <taxon>Actinomycetota</taxon>
        <taxon>Actinomycetes</taxon>
        <taxon>Kitasatosporales</taxon>
        <taxon>Streptomycetaceae</taxon>
        <taxon>Streptomyces</taxon>
    </lineage>
</organism>
<evidence type="ECO:0000313" key="3">
    <source>
        <dbReference type="EMBL" id="TGA92960.1"/>
    </source>
</evidence>